<evidence type="ECO:0000313" key="3">
    <source>
        <dbReference type="Proteomes" id="UP000807025"/>
    </source>
</evidence>
<reference evidence="2" key="1">
    <citation type="submission" date="2020-11" db="EMBL/GenBank/DDBJ databases">
        <authorList>
            <consortium name="DOE Joint Genome Institute"/>
            <person name="Ahrendt S."/>
            <person name="Riley R."/>
            <person name="Andreopoulos W."/>
            <person name="Labutti K."/>
            <person name="Pangilinan J."/>
            <person name="Ruiz-Duenas F.J."/>
            <person name="Barrasa J.M."/>
            <person name="Sanchez-Garcia M."/>
            <person name="Camarero S."/>
            <person name="Miyauchi S."/>
            <person name="Serrano A."/>
            <person name="Linde D."/>
            <person name="Babiker R."/>
            <person name="Drula E."/>
            <person name="Ayuso-Fernandez I."/>
            <person name="Pacheco R."/>
            <person name="Padilla G."/>
            <person name="Ferreira P."/>
            <person name="Barriuso J."/>
            <person name="Kellner H."/>
            <person name="Castanera R."/>
            <person name="Alfaro M."/>
            <person name="Ramirez L."/>
            <person name="Pisabarro A.G."/>
            <person name="Kuo A."/>
            <person name="Tritt A."/>
            <person name="Lipzen A."/>
            <person name="He G."/>
            <person name="Yan M."/>
            <person name="Ng V."/>
            <person name="Cullen D."/>
            <person name="Martin F."/>
            <person name="Rosso M.-N."/>
            <person name="Henrissat B."/>
            <person name="Hibbett D."/>
            <person name="Martinez A.T."/>
            <person name="Grigoriev I.V."/>
        </authorList>
    </citation>
    <scope>NUCLEOTIDE SEQUENCE</scope>
    <source>
        <strain evidence="2">ATCC 90797</strain>
    </source>
</reference>
<feature type="region of interest" description="Disordered" evidence="1">
    <location>
        <begin position="1"/>
        <end position="24"/>
    </location>
</feature>
<feature type="compositionally biased region" description="Basic and acidic residues" evidence="1">
    <location>
        <begin position="7"/>
        <end position="24"/>
    </location>
</feature>
<evidence type="ECO:0000256" key="1">
    <source>
        <dbReference type="SAM" id="MobiDB-lite"/>
    </source>
</evidence>
<dbReference type="Proteomes" id="UP000807025">
    <property type="component" value="Unassembled WGS sequence"/>
</dbReference>
<organism evidence="2 3">
    <name type="scientific">Pleurotus eryngii</name>
    <name type="common">Boletus of the steppes</name>
    <dbReference type="NCBI Taxonomy" id="5323"/>
    <lineage>
        <taxon>Eukaryota</taxon>
        <taxon>Fungi</taxon>
        <taxon>Dikarya</taxon>
        <taxon>Basidiomycota</taxon>
        <taxon>Agaricomycotina</taxon>
        <taxon>Agaricomycetes</taxon>
        <taxon>Agaricomycetidae</taxon>
        <taxon>Agaricales</taxon>
        <taxon>Pleurotineae</taxon>
        <taxon>Pleurotaceae</taxon>
        <taxon>Pleurotus</taxon>
    </lineage>
</organism>
<accession>A0A9P5ZGS5</accession>
<keyword evidence="3" id="KW-1185">Reference proteome</keyword>
<comment type="caution">
    <text evidence="2">The sequence shown here is derived from an EMBL/GenBank/DDBJ whole genome shotgun (WGS) entry which is preliminary data.</text>
</comment>
<protein>
    <submittedName>
        <fullName evidence="2">Uncharacterized protein</fullName>
    </submittedName>
</protein>
<proteinExistence type="predicted"/>
<name>A0A9P5ZGS5_PLEER</name>
<gene>
    <name evidence="2" type="ORF">BDN71DRAFT_1459133</name>
</gene>
<dbReference type="AlphaFoldDB" id="A0A9P5ZGS5"/>
<evidence type="ECO:0000313" key="2">
    <source>
        <dbReference type="EMBL" id="KAF9486830.1"/>
    </source>
</evidence>
<dbReference type="EMBL" id="MU154901">
    <property type="protein sequence ID" value="KAF9486830.1"/>
    <property type="molecule type" value="Genomic_DNA"/>
</dbReference>
<sequence length="58" mass="6504">MHNPDPSFDHDRPSHEPRTSIKRGADYVSTIPVTLFPPQNLISPARSRADVTNIQPII</sequence>